<reference evidence="1 2" key="1">
    <citation type="submission" date="2020-06" db="EMBL/GenBank/DDBJ databases">
        <title>Transcriptomic and genomic resources for Thalictrum thalictroides and T. hernandezii: Facilitating candidate gene discovery in an emerging model plant lineage.</title>
        <authorList>
            <person name="Arias T."/>
            <person name="Riano-Pachon D.M."/>
            <person name="Di Stilio V.S."/>
        </authorList>
    </citation>
    <scope>NUCLEOTIDE SEQUENCE [LARGE SCALE GENOMIC DNA]</scope>
    <source>
        <strain evidence="2">cv. WT478/WT964</strain>
        <tissue evidence="1">Leaves</tissue>
    </source>
</reference>
<accession>A0A7J6WIY4</accession>
<sequence>MKGAKGKFLKKLKSIKPIGALKHTRILQISALNWFLDPSSSPTDSNRVMHHSSSVFKENDHKTVCFNVPMNDFDVVDVSQLMKDLEDEEMEFSEDGDNEVNIGPLIKVKDPLVL</sequence>
<gene>
    <name evidence="1" type="ORF">FRX31_013832</name>
</gene>
<keyword evidence="2" id="KW-1185">Reference proteome</keyword>
<protein>
    <submittedName>
        <fullName evidence="1">Uncharacterized protein</fullName>
    </submittedName>
</protein>
<evidence type="ECO:0000313" key="1">
    <source>
        <dbReference type="EMBL" id="KAF5196580.1"/>
    </source>
</evidence>
<comment type="caution">
    <text evidence="1">The sequence shown here is derived from an EMBL/GenBank/DDBJ whole genome shotgun (WGS) entry which is preliminary data.</text>
</comment>
<evidence type="ECO:0000313" key="2">
    <source>
        <dbReference type="Proteomes" id="UP000554482"/>
    </source>
</evidence>
<proteinExistence type="predicted"/>
<dbReference type="AlphaFoldDB" id="A0A7J6WIY4"/>
<dbReference type="EMBL" id="JABWDY010015790">
    <property type="protein sequence ID" value="KAF5196580.1"/>
    <property type="molecule type" value="Genomic_DNA"/>
</dbReference>
<name>A0A7J6WIY4_THATH</name>
<dbReference type="OrthoDB" id="423313at2759"/>
<organism evidence="1 2">
    <name type="scientific">Thalictrum thalictroides</name>
    <name type="common">Rue-anemone</name>
    <name type="synonym">Anemone thalictroides</name>
    <dbReference type="NCBI Taxonomy" id="46969"/>
    <lineage>
        <taxon>Eukaryota</taxon>
        <taxon>Viridiplantae</taxon>
        <taxon>Streptophyta</taxon>
        <taxon>Embryophyta</taxon>
        <taxon>Tracheophyta</taxon>
        <taxon>Spermatophyta</taxon>
        <taxon>Magnoliopsida</taxon>
        <taxon>Ranunculales</taxon>
        <taxon>Ranunculaceae</taxon>
        <taxon>Thalictroideae</taxon>
        <taxon>Thalictrum</taxon>
    </lineage>
</organism>
<dbReference type="Proteomes" id="UP000554482">
    <property type="component" value="Unassembled WGS sequence"/>
</dbReference>